<evidence type="ECO:0000313" key="2">
    <source>
        <dbReference type="Proteomes" id="UP000727056"/>
    </source>
</evidence>
<name>A0ABX1C2M0_9ACTN</name>
<comment type="caution">
    <text evidence="1">The sequence shown here is derived from an EMBL/GenBank/DDBJ whole genome shotgun (WGS) entry which is preliminary data.</text>
</comment>
<protein>
    <submittedName>
        <fullName evidence="1">Uncharacterized protein</fullName>
    </submittedName>
</protein>
<sequence>MRFWARMPVGGVHSGCQPQDVRDHVWFCVWSAVGEGGEQFLNHRAAQGVRKELMLTAR</sequence>
<gene>
    <name evidence="1" type="ORF">HCN52_00540</name>
</gene>
<dbReference type="EMBL" id="JAAVJC010000002">
    <property type="protein sequence ID" value="NJQ13476.1"/>
    <property type="molecule type" value="Genomic_DNA"/>
</dbReference>
<organism evidence="1 2">
    <name type="scientific">Streptomyces bohaiensis</name>
    <dbReference type="NCBI Taxonomy" id="1431344"/>
    <lineage>
        <taxon>Bacteria</taxon>
        <taxon>Bacillati</taxon>
        <taxon>Actinomycetota</taxon>
        <taxon>Actinomycetes</taxon>
        <taxon>Kitasatosporales</taxon>
        <taxon>Streptomycetaceae</taxon>
        <taxon>Streptomyces</taxon>
    </lineage>
</organism>
<dbReference type="Proteomes" id="UP000727056">
    <property type="component" value="Unassembled WGS sequence"/>
</dbReference>
<reference evidence="1 2" key="1">
    <citation type="submission" date="2020-03" db="EMBL/GenBank/DDBJ databases">
        <title>Draft genome of Streptomyces sp. ventii, isolated from the Axial Seamount in the Pacific Ocean, and resequencing of the two type strains Streptomyces lonarensis strain NCL 716 and Streptomyces bohaiensis strain 11A07.</title>
        <authorList>
            <person name="Loughran R.M."/>
            <person name="Pfannmuller K.M."/>
            <person name="Wasson B.J."/>
            <person name="Deadmond M.C."/>
            <person name="Paddock B.E."/>
            <person name="Koyack M.J."/>
            <person name="Gallegos D.A."/>
            <person name="Mitchell E.A."/>
            <person name="Ushijima B."/>
            <person name="Saw J.H."/>
            <person name="Mcphail K.L."/>
            <person name="Videau P."/>
        </authorList>
    </citation>
    <scope>NUCLEOTIDE SEQUENCE [LARGE SCALE GENOMIC DNA]</scope>
    <source>
        <strain evidence="1 2">11A07</strain>
    </source>
</reference>
<keyword evidence="2" id="KW-1185">Reference proteome</keyword>
<accession>A0ABX1C2M0</accession>
<evidence type="ECO:0000313" key="1">
    <source>
        <dbReference type="EMBL" id="NJQ13476.1"/>
    </source>
</evidence>
<proteinExistence type="predicted"/>
<dbReference type="RefSeq" id="WP_168086324.1">
    <property type="nucleotide sequence ID" value="NZ_JAAVJC010000002.1"/>
</dbReference>